<comment type="caution">
    <text evidence="2">The sequence shown here is derived from an EMBL/GenBank/DDBJ whole genome shotgun (WGS) entry which is preliminary data.</text>
</comment>
<reference evidence="2 3" key="1">
    <citation type="submission" date="2019-01" db="EMBL/GenBank/DDBJ databases">
        <title>Novel species of Cellulomonas.</title>
        <authorList>
            <person name="Liu Q."/>
            <person name="Xin Y.-H."/>
        </authorList>
    </citation>
    <scope>NUCLEOTIDE SEQUENCE [LARGE SCALE GENOMIC DNA]</scope>
    <source>
        <strain evidence="2 3">HLT2-17</strain>
    </source>
</reference>
<keyword evidence="3" id="KW-1185">Reference proteome</keyword>
<gene>
    <name evidence="2" type="ORF">EUA98_00870</name>
</gene>
<dbReference type="SUPFAM" id="SSF56112">
    <property type="entry name" value="Protein kinase-like (PK-like)"/>
    <property type="match status" value="1"/>
</dbReference>
<dbReference type="RefSeq" id="WP_130100784.1">
    <property type="nucleotide sequence ID" value="NZ_SDWW01000002.1"/>
</dbReference>
<dbReference type="PANTHER" id="PTHR21310">
    <property type="entry name" value="AMINOGLYCOSIDE PHOSPHOTRANSFERASE-RELATED-RELATED"/>
    <property type="match status" value="1"/>
</dbReference>
<dbReference type="Pfam" id="PF01636">
    <property type="entry name" value="APH"/>
    <property type="match status" value="1"/>
</dbReference>
<evidence type="ECO:0000313" key="3">
    <source>
        <dbReference type="Proteomes" id="UP000293764"/>
    </source>
</evidence>
<dbReference type="AlphaFoldDB" id="A0A4Q5N3Q6"/>
<accession>A0A4Q5N3Q6</accession>
<dbReference type="CDD" id="cd05155">
    <property type="entry name" value="APH_ChoK_like_1"/>
    <property type="match status" value="1"/>
</dbReference>
<dbReference type="OrthoDB" id="9797603at2"/>
<protein>
    <submittedName>
        <fullName evidence="2">Aminoglycoside phosphotransferase family protein</fullName>
    </submittedName>
</protein>
<dbReference type="InterPro" id="IPR002575">
    <property type="entry name" value="Aminoglycoside_PTrfase"/>
</dbReference>
<organism evidence="2 3">
    <name type="scientific">Pengzhenrongella frigida</name>
    <dbReference type="NCBI Taxonomy" id="1259133"/>
    <lineage>
        <taxon>Bacteria</taxon>
        <taxon>Bacillati</taxon>
        <taxon>Actinomycetota</taxon>
        <taxon>Actinomycetes</taxon>
        <taxon>Micrococcales</taxon>
        <taxon>Pengzhenrongella</taxon>
    </lineage>
</organism>
<evidence type="ECO:0000259" key="1">
    <source>
        <dbReference type="Pfam" id="PF01636"/>
    </source>
</evidence>
<dbReference type="InterPro" id="IPR011009">
    <property type="entry name" value="Kinase-like_dom_sf"/>
</dbReference>
<dbReference type="Gene3D" id="3.90.1200.10">
    <property type="match status" value="1"/>
</dbReference>
<dbReference type="PANTHER" id="PTHR21310:SF42">
    <property type="entry name" value="BIFUNCTIONAL AAC_APH"/>
    <property type="match status" value="1"/>
</dbReference>
<name>A0A4Q5N3Q6_9MICO</name>
<feature type="domain" description="Aminoglycoside phosphotransferase" evidence="1">
    <location>
        <begin position="36"/>
        <end position="263"/>
    </location>
</feature>
<dbReference type="InterPro" id="IPR051678">
    <property type="entry name" value="AGP_Transferase"/>
</dbReference>
<dbReference type="EMBL" id="SDWW01000002">
    <property type="protein sequence ID" value="RYV52795.1"/>
    <property type="molecule type" value="Genomic_DNA"/>
</dbReference>
<dbReference type="GO" id="GO:0016740">
    <property type="term" value="F:transferase activity"/>
    <property type="evidence" value="ECO:0007669"/>
    <property type="project" value="UniProtKB-KW"/>
</dbReference>
<proteinExistence type="predicted"/>
<keyword evidence="2" id="KW-0808">Transferase</keyword>
<dbReference type="Proteomes" id="UP000293764">
    <property type="component" value="Unassembled WGS sequence"/>
</dbReference>
<evidence type="ECO:0000313" key="2">
    <source>
        <dbReference type="EMBL" id="RYV52795.1"/>
    </source>
</evidence>
<sequence>MANRPAAEVEVTPALVRRLLIEQHPDLADLPLSAGPHGWDNAIVRLGDDLAVRLPRREVAAVLVGHEQRWLPVLGPRLGVGVPAPVRVGVPSPAFPWAWSVVPWFAGRPAIALTPAARATLAHPLADVVARLHVVAPADAPANPVRGVPLAARDAAVHERIASGSVPEPGLVRRLWEELLEVPTWTGPPLWVHGDLHPANLLVTADGTLQAVLDFGDVTAGDPAVDLATAWLTFDEAGRRRFRDRVTRLCGTDGDTWRRARGWALVLAVALLAHSDDDPPFAALGAHALSQVLAD</sequence>
<dbReference type="Gene3D" id="3.30.200.20">
    <property type="entry name" value="Phosphorylase Kinase, domain 1"/>
    <property type="match status" value="1"/>
</dbReference>